<feature type="region of interest" description="Disordered" evidence="1">
    <location>
        <begin position="1"/>
        <end position="26"/>
    </location>
</feature>
<dbReference type="Proteomes" id="UP000735302">
    <property type="component" value="Unassembled WGS sequence"/>
</dbReference>
<feature type="region of interest" description="Disordered" evidence="1">
    <location>
        <begin position="1398"/>
        <end position="1417"/>
    </location>
</feature>
<feature type="compositionally biased region" description="Basic and acidic residues" evidence="1">
    <location>
        <begin position="528"/>
        <end position="542"/>
    </location>
</feature>
<proteinExistence type="predicted"/>
<gene>
    <name evidence="2" type="ORF">PoB_007624400</name>
</gene>
<feature type="compositionally biased region" description="Polar residues" evidence="1">
    <location>
        <begin position="950"/>
        <end position="968"/>
    </location>
</feature>
<feature type="region of interest" description="Disordered" evidence="1">
    <location>
        <begin position="785"/>
        <end position="850"/>
    </location>
</feature>
<feature type="region of interest" description="Disordered" evidence="1">
    <location>
        <begin position="1901"/>
        <end position="1941"/>
    </location>
</feature>
<feature type="region of interest" description="Disordered" evidence="1">
    <location>
        <begin position="950"/>
        <end position="1026"/>
    </location>
</feature>
<accession>A0AAV4E0C4</accession>
<dbReference type="EMBL" id="BLXT01008499">
    <property type="protein sequence ID" value="GFO49739.1"/>
    <property type="molecule type" value="Genomic_DNA"/>
</dbReference>
<evidence type="ECO:0000313" key="3">
    <source>
        <dbReference type="Proteomes" id="UP000735302"/>
    </source>
</evidence>
<feature type="compositionally biased region" description="Basic and acidic residues" evidence="1">
    <location>
        <begin position="1241"/>
        <end position="1257"/>
    </location>
</feature>
<feature type="compositionally biased region" description="Basic and acidic residues" evidence="1">
    <location>
        <begin position="797"/>
        <end position="825"/>
    </location>
</feature>
<feature type="region of interest" description="Disordered" evidence="1">
    <location>
        <begin position="1236"/>
        <end position="1317"/>
    </location>
</feature>
<feature type="compositionally biased region" description="Low complexity" evidence="1">
    <location>
        <begin position="978"/>
        <end position="996"/>
    </location>
</feature>
<name>A0AAV4E0C4_9GAST</name>
<feature type="compositionally biased region" description="Basic and acidic residues" evidence="1">
    <location>
        <begin position="1"/>
        <end position="12"/>
    </location>
</feature>
<feature type="compositionally biased region" description="Polar residues" evidence="1">
    <location>
        <begin position="394"/>
        <end position="408"/>
    </location>
</feature>
<keyword evidence="3" id="KW-1185">Reference proteome</keyword>
<evidence type="ECO:0000256" key="1">
    <source>
        <dbReference type="SAM" id="MobiDB-lite"/>
    </source>
</evidence>
<reference evidence="2 3" key="1">
    <citation type="journal article" date="2021" name="Elife">
        <title>Chloroplast acquisition without the gene transfer in kleptoplastic sea slugs, Plakobranchus ocellatus.</title>
        <authorList>
            <person name="Maeda T."/>
            <person name="Takahashi S."/>
            <person name="Yoshida T."/>
            <person name="Shimamura S."/>
            <person name="Takaki Y."/>
            <person name="Nagai Y."/>
            <person name="Toyoda A."/>
            <person name="Suzuki Y."/>
            <person name="Arimoto A."/>
            <person name="Ishii H."/>
            <person name="Satoh N."/>
            <person name="Nishiyama T."/>
            <person name="Hasebe M."/>
            <person name="Maruyama T."/>
            <person name="Minagawa J."/>
            <person name="Obokata J."/>
            <person name="Shigenobu S."/>
        </authorList>
    </citation>
    <scope>NUCLEOTIDE SEQUENCE [LARGE SCALE GENOMIC DNA]</scope>
</reference>
<organism evidence="2 3">
    <name type="scientific">Plakobranchus ocellatus</name>
    <dbReference type="NCBI Taxonomy" id="259542"/>
    <lineage>
        <taxon>Eukaryota</taxon>
        <taxon>Metazoa</taxon>
        <taxon>Spiralia</taxon>
        <taxon>Lophotrochozoa</taxon>
        <taxon>Mollusca</taxon>
        <taxon>Gastropoda</taxon>
        <taxon>Heterobranchia</taxon>
        <taxon>Euthyneura</taxon>
        <taxon>Panpulmonata</taxon>
        <taxon>Sacoglossa</taxon>
        <taxon>Placobranchoidea</taxon>
        <taxon>Plakobranchidae</taxon>
        <taxon>Plakobranchus</taxon>
    </lineage>
</organism>
<feature type="compositionally biased region" description="Polar residues" evidence="1">
    <location>
        <begin position="1273"/>
        <end position="1292"/>
    </location>
</feature>
<feature type="region of interest" description="Disordered" evidence="1">
    <location>
        <begin position="603"/>
        <end position="636"/>
    </location>
</feature>
<evidence type="ECO:0000313" key="2">
    <source>
        <dbReference type="EMBL" id="GFO49739.1"/>
    </source>
</evidence>
<feature type="region of interest" description="Disordered" evidence="1">
    <location>
        <begin position="726"/>
        <end position="746"/>
    </location>
</feature>
<feature type="region of interest" description="Disordered" evidence="1">
    <location>
        <begin position="1462"/>
        <end position="1501"/>
    </location>
</feature>
<protein>
    <submittedName>
        <fullName evidence="2">Uncharacterized protein</fullName>
    </submittedName>
</protein>
<sequence>MEDKEKNKEQNSKSKTSRHVSSQEKTWRTYSKSLIEELKEKLAARRARTLGLLSEGADLSAFCEVDTESDGLDDTSTQSYLSGSYDLGNRVFRDQHGDHRVEAASLSETSSLSDAEFCQHPLEADDCHQTDATQMVENVQKRKLYFTTTATECYSFSPPRADNTTMTSAKFSFQDNKELVSVGTECINFEDDILHSDLPTKTSNCASDVDHRVSHLSFTPRKHSNTASLNRDDIFKEGTNEPDIIDSPYNSALQFFFGGCSDQPFDNTPITSRKLSDLDVTLYNDETVLDIMDSRKNPVSDLAQVHASDENMNRGKHKGVQKFTDDFATATKSLGTDFVKRIEISLSSAKNPKPVGADASEGTRIAPSTCLESHGANTDFYSVEEVRRNSESSKNPQDSAHVSHSPIQTKADEDCMNAILISHDKVTLTDNQIAQSSLAAGDFCMTETKSEKAKTRCRNLFFTVDEILISELSRTTYKCTVAEILRIIESDPAFNNEIDKNTIAYLKTHCDQPPTLSHRDQNVSSNSRNDETKSSPRESEIARFRRNQRLQACLKKARLVSSLQSHHTSAATRVGKVVTKQAYERAVREFEALVTRFAALGTGKEPCQEPASGKNTDKHPRVTSLPPFGSQPKGSISSKTFVCLGKEKRESNIDSDDKSVSRAKMKRSNTFVLDSKAVESESQVKDHISTSSSGSCAVQTSSEENVKAKAKEIQKVAKVKVSQEIKPVPQAEETDSESGESHESGFYSHQKYTSSLLTQLLDYSSQEEDAHDAGDILEEIIEHGDGEDSMSTGHGNIKKDLCGNNKTAEHSEASRPTADAEKNNACEDNIQDVKTGQPEPEIMTEPGDDEDVVVYESDFETGSDSDTSVHITCDTKAAKLASEKADAFISSEPDDRDGDEIALGYKNKTVEIKEIEPSAVRTDTGKAGQEATCLINDSLNVKSSSEINNTQTTEHGKRSSSQVPNQISEPGPSNAINVAERPSSSSRKSENVSSKAHSSRQKSKECFSRVDWSSSDEDSADDISRDVSPAEILRRRQIEQVDEQLESLKEMAKRKRKWRSLCKRRVPSNDKSEFCFDNKGFLETILSDNSSPEEENQRSEKTDLLCSAPHAPLNECEQEKGTQSFALESKAGVHFEMDVGECYKHQLTQDDEAATSSALVHESPENEKVSSEITEDLNQETLNAVFLESQIASNTRSMNLTPNHSSKQMVFASDNTDTSWAEQRNIATIVTSLDSKQGDPCLRDEGGETKVEEDRSYNKAAHSSDFSDPGYSDNGNSCADNASRSLRSSNVPQPGPLGHSMEILGKGSMPDGNRNMLTTAPMKEYDFEKTDRTKDFPTEHVLSNRESCMLYYDSLHDEIIDVNETIYFGKTAHECDDFSIVTERDNVTADQELSLEQGRSISKVSADSSPDGSNISPCQVAHLERFGAHQQSTAKQFNQLNVTSLGKHGDPQSLNVGHMSTVEKSEGVDGSESHSAMPIKSSGEAPSNDYDAKTSTSETDDLHLFSEKNKSEATGGCGHQLSNVCDPGEISLEEVQPKPLIFSKDINLSRNYIGINHAVNPIVGHKHENITESDNAFAKHGENTYDSINSDETKKQEEIQYDDDDKQFTNKVREKEWCVLGTPSETNHNEEKNPNILLSSSENEILTTIVNKLKSLERVLTNAHQSETTDKTRLEETPFPHSQTCTLERARAGAVWDCPLCFPQNSAVLVRHVLGGCKSITSCVSPQTAVLSGQSQPEKSSQENNGETLQQCHVATQTSNLITQACQTENEALADVSRSENDQQKYVDEKFKTLQRVIQGISEEINCLSCASGLATSKLGEIEIRVGAVSEGANKNMEGLKDCLMERLNDIDGMFSKSLETTFEKATEGIMDKVKSGVLVKLDNMKTELTTLINKECQISAARNGRRDNEDENNGADISTRLRESLSQNNPTIVASARKRS</sequence>
<comment type="caution">
    <text evidence="2">The sequence shown here is derived from an EMBL/GenBank/DDBJ whole genome shotgun (WGS) entry which is preliminary data.</text>
</comment>
<feature type="region of interest" description="Disordered" evidence="1">
    <location>
        <begin position="385"/>
        <end position="408"/>
    </location>
</feature>
<feature type="region of interest" description="Disordered" evidence="1">
    <location>
        <begin position="511"/>
        <end position="542"/>
    </location>
</feature>